<dbReference type="AlphaFoldDB" id="A0A108UCF6"/>
<keyword evidence="2" id="KW-1185">Reference proteome</keyword>
<reference evidence="1 2" key="1">
    <citation type="journal article" date="2014" name="Genome Announc.">
        <title>Draft Genome Sequence of Lysobacter capsici AZ78, a Bacterium Antagonistic to Plant-Pathogenic Oomycetes.</title>
        <authorList>
            <person name="Puopolo G."/>
            <person name="Sonego P."/>
            <person name="Engelen K."/>
            <person name="Pertot I."/>
        </authorList>
    </citation>
    <scope>NUCLEOTIDE SEQUENCE [LARGE SCALE GENOMIC DNA]</scope>
    <source>
        <strain evidence="1 2">AZ78</strain>
    </source>
</reference>
<gene>
    <name evidence="1" type="ORF">AZ78_4227</name>
</gene>
<accession>A0A108UCF6</accession>
<dbReference type="OrthoDB" id="9988004at2"/>
<sequence length="137" mass="16058">MSIVVAMIGLPLWLAGVFAWEFARWCVVGVAVLIALKYWRERRLEARYWREYERMRLWFDDGSLYFATDAEQSSESLAKVVSVHAYTRRGRLVRVVVNHPDGSIQQFFGLDDMDAFLAEFRVHAPQAKQERMGNQWL</sequence>
<organism evidence="1 2">
    <name type="scientific">Lysobacter capsici AZ78</name>
    <dbReference type="NCBI Taxonomy" id="1444315"/>
    <lineage>
        <taxon>Bacteria</taxon>
        <taxon>Pseudomonadati</taxon>
        <taxon>Pseudomonadota</taxon>
        <taxon>Gammaproteobacteria</taxon>
        <taxon>Lysobacterales</taxon>
        <taxon>Lysobacteraceae</taxon>
        <taxon>Lysobacter</taxon>
    </lineage>
</organism>
<dbReference type="RefSeq" id="WP_036104693.1">
    <property type="nucleotide sequence ID" value="NZ_JAJA02000001.1"/>
</dbReference>
<evidence type="ECO:0000313" key="1">
    <source>
        <dbReference type="EMBL" id="KWS06671.1"/>
    </source>
</evidence>
<dbReference type="EMBL" id="JAJA02000001">
    <property type="protein sequence ID" value="KWS06671.1"/>
    <property type="molecule type" value="Genomic_DNA"/>
</dbReference>
<evidence type="ECO:0000313" key="2">
    <source>
        <dbReference type="Proteomes" id="UP000023435"/>
    </source>
</evidence>
<name>A0A108UCF6_9GAMM</name>
<dbReference type="Proteomes" id="UP000023435">
    <property type="component" value="Unassembled WGS sequence"/>
</dbReference>
<protein>
    <submittedName>
        <fullName evidence="1">Uncharacterized protein</fullName>
    </submittedName>
</protein>
<proteinExistence type="predicted"/>
<comment type="caution">
    <text evidence="1">The sequence shown here is derived from an EMBL/GenBank/DDBJ whole genome shotgun (WGS) entry which is preliminary data.</text>
</comment>